<reference evidence="1 2" key="2">
    <citation type="submission" date="2013-11" db="EMBL/GenBank/DDBJ databases">
        <title>The Genome Sequence of Phytophthora parasitica INRA-310.</title>
        <authorList>
            <consortium name="The Broad Institute Genomics Platform"/>
            <person name="Russ C."/>
            <person name="Tyler B."/>
            <person name="Panabieres F."/>
            <person name="Shan W."/>
            <person name="Tripathy S."/>
            <person name="Grunwald N."/>
            <person name="Machado M."/>
            <person name="Johnson C.S."/>
            <person name="Arredondo F."/>
            <person name="Hong C."/>
            <person name="Coffey M."/>
            <person name="Young S.K."/>
            <person name="Zeng Q."/>
            <person name="Gargeya S."/>
            <person name="Fitzgerald M."/>
            <person name="Abouelleil A."/>
            <person name="Alvarado L."/>
            <person name="Chapman S.B."/>
            <person name="Gainer-Dewar J."/>
            <person name="Goldberg J."/>
            <person name="Griggs A."/>
            <person name="Gujja S."/>
            <person name="Hansen M."/>
            <person name="Howarth C."/>
            <person name="Imamovic A."/>
            <person name="Ireland A."/>
            <person name="Larimer J."/>
            <person name="McCowan C."/>
            <person name="Murphy C."/>
            <person name="Pearson M."/>
            <person name="Poon T.W."/>
            <person name="Priest M."/>
            <person name="Roberts A."/>
            <person name="Saif S."/>
            <person name="Shea T."/>
            <person name="Sykes S."/>
            <person name="Wortman J."/>
            <person name="Nusbaum C."/>
            <person name="Birren B."/>
        </authorList>
    </citation>
    <scope>NUCLEOTIDE SEQUENCE [LARGE SCALE GENOMIC DNA]</scope>
    <source>
        <strain evidence="1 2">INRA-310</strain>
    </source>
</reference>
<reference evidence="2" key="1">
    <citation type="submission" date="2011-12" db="EMBL/GenBank/DDBJ databases">
        <authorList>
            <consortium name="The Broad Institute Genome Sequencing Platform"/>
            <person name="Russ C."/>
            <person name="Tyler B."/>
            <person name="Panabieres F."/>
            <person name="Shan W."/>
            <person name="Tripathy S."/>
            <person name="Grunwald N."/>
            <person name="Machado M."/>
            <person name="Young S.K."/>
            <person name="Zeng Q."/>
            <person name="Gargeya S."/>
            <person name="Fitzgerald M."/>
            <person name="Haas B."/>
            <person name="Abouelleil A."/>
            <person name="Alvarado L."/>
            <person name="Arachchi H.M."/>
            <person name="Berlin A."/>
            <person name="Chapman S.B."/>
            <person name="Gearin G."/>
            <person name="Goldberg J."/>
            <person name="Griggs A."/>
            <person name="Gujja S."/>
            <person name="Hansen M."/>
            <person name="Heiman D."/>
            <person name="Howarth C."/>
            <person name="Larimer J."/>
            <person name="Lui A."/>
            <person name="MacDonald P.J.P."/>
            <person name="McCowen C."/>
            <person name="Montmayeur A."/>
            <person name="Murphy C."/>
            <person name="Neiman D."/>
            <person name="Pearson M."/>
            <person name="Priest M."/>
            <person name="Roberts A."/>
            <person name="Saif S."/>
            <person name="Shea T."/>
            <person name="Sisk P."/>
            <person name="Stolte C."/>
            <person name="Sykes S."/>
            <person name="Wortman J."/>
            <person name="Nusbaum C."/>
            <person name="Birren B."/>
        </authorList>
    </citation>
    <scope>NUCLEOTIDE SEQUENCE [LARGE SCALE GENOMIC DNA]</scope>
    <source>
        <strain evidence="2">INRA-310</strain>
    </source>
</reference>
<protein>
    <submittedName>
        <fullName evidence="1">Uncharacterized protein</fullName>
    </submittedName>
</protein>
<dbReference type="VEuPathDB" id="FungiDB:PPTG_21502"/>
<dbReference type="RefSeq" id="XP_008896549.1">
    <property type="nucleotide sequence ID" value="XM_008898301.1"/>
</dbReference>
<gene>
    <name evidence="1" type="ORF">PPTG_21502</name>
</gene>
<sequence>MPDEELVAPFPTAEVTCTLLQKIRWHLVVGIIESEWVHEYAAINTSVYTFDSTCRSPRAICWTLLSMHPFHSASVQDNSSIRILLNSSRNRVSMSVGALSS</sequence>
<organism evidence="1 2">
    <name type="scientific">Phytophthora nicotianae (strain INRA-310)</name>
    <name type="common">Phytophthora parasitica</name>
    <dbReference type="NCBI Taxonomy" id="761204"/>
    <lineage>
        <taxon>Eukaryota</taxon>
        <taxon>Sar</taxon>
        <taxon>Stramenopiles</taxon>
        <taxon>Oomycota</taxon>
        <taxon>Peronosporomycetes</taxon>
        <taxon>Peronosporales</taxon>
        <taxon>Peronosporaceae</taxon>
        <taxon>Phytophthora</taxon>
    </lineage>
</organism>
<dbReference type="Proteomes" id="UP000018817">
    <property type="component" value="Unassembled WGS sequence"/>
</dbReference>
<evidence type="ECO:0000313" key="2">
    <source>
        <dbReference type="Proteomes" id="UP000018817"/>
    </source>
</evidence>
<dbReference type="EMBL" id="KI669566">
    <property type="protein sequence ID" value="ETN18042.1"/>
    <property type="molecule type" value="Genomic_DNA"/>
</dbReference>
<dbReference type="GeneID" id="20190101"/>
<accession>W2QXT3</accession>
<dbReference type="AlphaFoldDB" id="W2QXT3"/>
<evidence type="ECO:0000313" key="1">
    <source>
        <dbReference type="EMBL" id="ETN18042.1"/>
    </source>
</evidence>
<proteinExistence type="predicted"/>
<name>W2QXT3_PHYN3</name>